<evidence type="ECO:0000313" key="2">
    <source>
        <dbReference type="EMBL" id="KAJ7647030.1"/>
    </source>
</evidence>
<feature type="domain" description="BTB" evidence="1">
    <location>
        <begin position="22"/>
        <end position="98"/>
    </location>
</feature>
<dbReference type="Gene3D" id="3.30.710.10">
    <property type="entry name" value="Potassium Channel Kv1.1, Chain A"/>
    <property type="match status" value="1"/>
</dbReference>
<evidence type="ECO:0000259" key="1">
    <source>
        <dbReference type="PROSITE" id="PS50097"/>
    </source>
</evidence>
<dbReference type="PROSITE" id="PS50097">
    <property type="entry name" value="BTB"/>
    <property type="match status" value="1"/>
</dbReference>
<gene>
    <name evidence="2" type="ORF">FB45DRAFT_892145</name>
</gene>
<reference evidence="2" key="1">
    <citation type="submission" date="2023-03" db="EMBL/GenBank/DDBJ databases">
        <title>Massive genome expansion in bonnet fungi (Mycena s.s.) driven by repeated elements and novel gene families across ecological guilds.</title>
        <authorList>
            <consortium name="Lawrence Berkeley National Laboratory"/>
            <person name="Harder C.B."/>
            <person name="Miyauchi S."/>
            <person name="Viragh M."/>
            <person name="Kuo A."/>
            <person name="Thoen E."/>
            <person name="Andreopoulos B."/>
            <person name="Lu D."/>
            <person name="Skrede I."/>
            <person name="Drula E."/>
            <person name="Henrissat B."/>
            <person name="Morin E."/>
            <person name="Kohler A."/>
            <person name="Barry K."/>
            <person name="LaButti K."/>
            <person name="Morin E."/>
            <person name="Salamov A."/>
            <person name="Lipzen A."/>
            <person name="Mereny Z."/>
            <person name="Hegedus B."/>
            <person name="Baldrian P."/>
            <person name="Stursova M."/>
            <person name="Weitz H."/>
            <person name="Taylor A."/>
            <person name="Grigoriev I.V."/>
            <person name="Nagy L.G."/>
            <person name="Martin F."/>
            <person name="Kauserud H."/>
        </authorList>
    </citation>
    <scope>NUCLEOTIDE SEQUENCE</scope>
    <source>
        <strain evidence="2">9284</strain>
    </source>
</reference>
<protein>
    <recommendedName>
        <fullName evidence="1">BTB domain-containing protein</fullName>
    </recommendedName>
</protein>
<proteinExistence type="predicted"/>
<accession>A0AAD7G079</accession>
<dbReference type="SMART" id="SM00225">
    <property type="entry name" value="BTB"/>
    <property type="match status" value="1"/>
</dbReference>
<keyword evidence="3" id="KW-1185">Reference proteome</keyword>
<dbReference type="AlphaFoldDB" id="A0AAD7G079"/>
<comment type="caution">
    <text evidence="2">The sequence shown here is derived from an EMBL/GenBank/DDBJ whole genome shotgun (WGS) entry which is preliminary data.</text>
</comment>
<dbReference type="InterPro" id="IPR000210">
    <property type="entry name" value="BTB/POZ_dom"/>
</dbReference>
<dbReference type="Proteomes" id="UP001221142">
    <property type="component" value="Unassembled WGS sequence"/>
</dbReference>
<evidence type="ECO:0000313" key="3">
    <source>
        <dbReference type="Proteomes" id="UP001221142"/>
    </source>
</evidence>
<dbReference type="Pfam" id="PF00651">
    <property type="entry name" value="BTB"/>
    <property type="match status" value="1"/>
</dbReference>
<dbReference type="SUPFAM" id="SSF54695">
    <property type="entry name" value="POZ domain"/>
    <property type="match status" value="1"/>
</dbReference>
<organism evidence="2 3">
    <name type="scientific">Roridomyces roridus</name>
    <dbReference type="NCBI Taxonomy" id="1738132"/>
    <lineage>
        <taxon>Eukaryota</taxon>
        <taxon>Fungi</taxon>
        <taxon>Dikarya</taxon>
        <taxon>Basidiomycota</taxon>
        <taxon>Agaricomycotina</taxon>
        <taxon>Agaricomycetes</taxon>
        <taxon>Agaricomycetidae</taxon>
        <taxon>Agaricales</taxon>
        <taxon>Marasmiineae</taxon>
        <taxon>Mycenaceae</taxon>
        <taxon>Roridomyces</taxon>
    </lineage>
</organism>
<dbReference type="EMBL" id="JARKIF010000002">
    <property type="protein sequence ID" value="KAJ7647030.1"/>
    <property type="molecule type" value="Genomic_DNA"/>
</dbReference>
<dbReference type="InterPro" id="IPR011333">
    <property type="entry name" value="SKP1/BTB/POZ_sf"/>
</dbReference>
<name>A0AAD7G079_9AGAR</name>
<sequence>MTTFTDALPPFSRETAAEVGPPDLILRSSDSVDFHTHKTLLGFVSPVFQDMFGFPPPTQLKEGVDVRDAIPIVQLSEPSDALRKLLLLCYPQALTNESLDNLDGLYLAYGAADKYQIPNATTAILAAISSFIKDEPYRVHAIACHFGLPDLGKSAARQTLKDFFLPTDRKYGAPEFALVPASKLLRLHRFHVECGENAAKIVKGYTATLPYDEHATESELPWRVVRGHDANCGAFVDQDNVGSPVYSPAQWFQNHMGAVEEVVRYQPNGDAAAKAVLDYGETLRDISKCQLCSRDSARHLSVLSDNLREGVERSNDHTALVFTQLGFV</sequence>